<keyword evidence="2" id="KW-1185">Reference proteome</keyword>
<feature type="non-terminal residue" evidence="1">
    <location>
        <position position="162"/>
    </location>
</feature>
<sequence length="162" mass="18694">MPTRFSLNNHSIVFTSPFINKQSVGSSPLSLLENILDQLFFPQTGNQPQTPLAQLQCHGGIPVYFQHTVNCLCPPHLYGSKCEYQRQRVSVTLQIGAPEWQTPFNLVIYLLDDKDEIVNSYYQIRYLSIRDCNTKFNFHLLYSSLPKSTTTTYSIRIHVFEM</sequence>
<accession>A0A816HQF5</accession>
<comment type="caution">
    <text evidence="1">The sequence shown here is derived from an EMBL/GenBank/DDBJ whole genome shotgun (WGS) entry which is preliminary data.</text>
</comment>
<reference evidence="1" key="1">
    <citation type="submission" date="2021-02" db="EMBL/GenBank/DDBJ databases">
        <authorList>
            <person name="Nowell W R."/>
        </authorList>
    </citation>
    <scope>NUCLEOTIDE SEQUENCE</scope>
</reference>
<organism evidence="1 2">
    <name type="scientific">Adineta ricciae</name>
    <name type="common">Rotifer</name>
    <dbReference type="NCBI Taxonomy" id="249248"/>
    <lineage>
        <taxon>Eukaryota</taxon>
        <taxon>Metazoa</taxon>
        <taxon>Spiralia</taxon>
        <taxon>Gnathifera</taxon>
        <taxon>Rotifera</taxon>
        <taxon>Eurotatoria</taxon>
        <taxon>Bdelloidea</taxon>
        <taxon>Adinetida</taxon>
        <taxon>Adinetidae</taxon>
        <taxon>Adineta</taxon>
    </lineage>
</organism>
<gene>
    <name evidence="1" type="ORF">XAT740_LOCUS62981</name>
</gene>
<evidence type="ECO:0000313" key="1">
    <source>
        <dbReference type="EMBL" id="CAF1688725.1"/>
    </source>
</evidence>
<name>A0A816HQF5_ADIRI</name>
<evidence type="ECO:0008006" key="3">
    <source>
        <dbReference type="Google" id="ProtNLM"/>
    </source>
</evidence>
<protein>
    <recommendedName>
        <fullName evidence="3">EGF-like domain-containing protein</fullName>
    </recommendedName>
</protein>
<dbReference type="Proteomes" id="UP000663828">
    <property type="component" value="Unassembled WGS sequence"/>
</dbReference>
<dbReference type="EMBL" id="CAJNOR010018572">
    <property type="protein sequence ID" value="CAF1688725.1"/>
    <property type="molecule type" value="Genomic_DNA"/>
</dbReference>
<dbReference type="AlphaFoldDB" id="A0A816HQF5"/>
<evidence type="ECO:0000313" key="2">
    <source>
        <dbReference type="Proteomes" id="UP000663828"/>
    </source>
</evidence>
<proteinExistence type="predicted"/>